<feature type="transmembrane region" description="Helical" evidence="9">
    <location>
        <begin position="393"/>
        <end position="414"/>
    </location>
</feature>
<proteinExistence type="inferred from homology"/>
<feature type="transmembrane region" description="Helical" evidence="9">
    <location>
        <begin position="18"/>
        <end position="36"/>
    </location>
</feature>
<evidence type="ECO:0000256" key="1">
    <source>
        <dbReference type="ARBA" id="ARBA00004141"/>
    </source>
</evidence>
<dbReference type="GO" id="GO:0005471">
    <property type="term" value="F:ATP:ADP antiporter activity"/>
    <property type="evidence" value="ECO:0007669"/>
    <property type="project" value="InterPro"/>
</dbReference>
<evidence type="ECO:0000256" key="6">
    <source>
        <dbReference type="ARBA" id="ARBA00022840"/>
    </source>
</evidence>
<feature type="transmembrane region" description="Helical" evidence="9">
    <location>
        <begin position="56"/>
        <end position="74"/>
    </location>
</feature>
<feature type="transmembrane region" description="Helical" evidence="9">
    <location>
        <begin position="308"/>
        <end position="331"/>
    </location>
</feature>
<feature type="transmembrane region" description="Helical" evidence="9">
    <location>
        <begin position="144"/>
        <end position="165"/>
    </location>
</feature>
<comment type="subcellular location">
    <subcellularLocation>
        <location evidence="1 9">Membrane</location>
        <topology evidence="1 9">Multi-pass membrane protein</topology>
    </subcellularLocation>
</comment>
<comment type="similarity">
    <text evidence="2 9">Belongs to the ADP/ATP translocase tlc family.</text>
</comment>
<keyword evidence="5 9" id="KW-0547">Nucleotide-binding</keyword>
<dbReference type="InterPro" id="IPR011989">
    <property type="entry name" value="ARM-like"/>
</dbReference>
<dbReference type="OrthoDB" id="1132709at2"/>
<reference evidence="10 11" key="1">
    <citation type="submission" date="2016-11" db="EMBL/GenBank/DDBJ databases">
        <authorList>
            <person name="Jaros S."/>
            <person name="Januszkiewicz K."/>
            <person name="Wedrychowicz H."/>
        </authorList>
    </citation>
    <scope>NUCLEOTIDE SEQUENCE [LARGE SCALE GENOMIC DNA]</scope>
    <source>
        <strain evidence="10 11">DSM 21986</strain>
    </source>
</reference>
<dbReference type="SUPFAM" id="SSF48371">
    <property type="entry name" value="ARM repeat"/>
    <property type="match status" value="1"/>
</dbReference>
<evidence type="ECO:0000313" key="11">
    <source>
        <dbReference type="Proteomes" id="UP000184041"/>
    </source>
</evidence>
<protein>
    <recommendedName>
        <fullName evidence="9">ADP,ATP carrier protein</fullName>
    </recommendedName>
</protein>
<evidence type="ECO:0000256" key="7">
    <source>
        <dbReference type="ARBA" id="ARBA00022989"/>
    </source>
</evidence>
<dbReference type="GO" id="GO:0005524">
    <property type="term" value="F:ATP binding"/>
    <property type="evidence" value="ECO:0007669"/>
    <property type="project" value="UniProtKB-KW"/>
</dbReference>
<dbReference type="InterPro" id="IPR004667">
    <property type="entry name" value="ADP_ATP_car_bac_type"/>
</dbReference>
<sequence>MKEYLHSIIDIKQGEGKLAGLMILYNFILLVTLYLLKPVRDSLFLVELGSRQLPLVFMLTALAVIPISMAYSRFSNNVSLGWVINGVTLFLTANLVIIWWLVRADSPVLYYLLYIWVSIYSILITSQFWLLSNALFTPIQAKRIFGLLSLAAIAGAMAGGEITGVLIDQLGVDPRNLLLIGAAILFSTIFLVWAIRAEAHRSAGTAESIESQPEPENPGYGKLLFNDIITSRHLMLIMGIIALSVISTTIIDYQFKTIASAVYVTDNSLTTFMGRFYGRVSVIALLLQLFLSSTFIERRGVGGAVTILPSILLLGSAGLFIWTGLAAAVLVRGADQSLKHSLDRTGRELLFVPVEMKLKKRTKVFIDLFVDNGAQGFAGLLLLLLTFQLTLTVQQLSLVVIGLLVCWIILALWVQRSYVNEFRESVEKQVNDNHAETRSDDKKISKSELLRNLQSRDVRTVLHTLKNLEANYDLRDIPLQPLERMLGHPNSSVRKKCLQLFRTREIEGYIEEIARLIEDPSVEVRLEAARYIYHFYDSSAYEGDWQEILREGLRHQDVKIRASTLGLITKDGSRQERELITTDLLESALNYKGEGEKELRYETARALSVVYEPSRNHILTALLRDSSPEVVKRAIISAGESGDREFIHMLLDYLDSEQYRRTAQKGLSMYGERILGTMFDYLTDDQVSLSKRLQIPRILYLIPSQVALNVLQLSLNYCDIPVRHQVIKALNKIRLKIESPVFDEEKLQKCVRQEARRYALLKQSQVVLKVSDYGPALLEEIDEEIARSFENIFRLLGLIYNADDIYNVYKGIRSDKNTLISESIEFLDNLIEWEIKKFLMPLFESLLSSQNNYGPFEQQIQSADKALHFLADLDHPTLQELVSEARERANGGEAVRKD</sequence>
<feature type="transmembrane region" description="Helical" evidence="9">
    <location>
        <begin position="234"/>
        <end position="255"/>
    </location>
</feature>
<evidence type="ECO:0000256" key="3">
    <source>
        <dbReference type="ARBA" id="ARBA00022448"/>
    </source>
</evidence>
<name>A0A1M5I7S1_9BACT</name>
<evidence type="ECO:0000256" key="9">
    <source>
        <dbReference type="RuleBase" id="RU363121"/>
    </source>
</evidence>
<dbReference type="STRING" id="1194090.SAMN05443144_12262"/>
<keyword evidence="6 9" id="KW-0067">ATP-binding</keyword>
<dbReference type="PANTHER" id="PTHR31187">
    <property type="match status" value="1"/>
</dbReference>
<keyword evidence="11" id="KW-1185">Reference proteome</keyword>
<dbReference type="PANTHER" id="PTHR31187:SF1">
    <property type="entry name" value="ADP,ATP CARRIER PROTEIN 1"/>
    <property type="match status" value="1"/>
</dbReference>
<evidence type="ECO:0000256" key="8">
    <source>
        <dbReference type="ARBA" id="ARBA00023136"/>
    </source>
</evidence>
<feature type="transmembrane region" description="Helical" evidence="9">
    <location>
        <begin position="177"/>
        <end position="195"/>
    </location>
</feature>
<dbReference type="Pfam" id="PF03219">
    <property type="entry name" value="TLC"/>
    <property type="match status" value="1"/>
</dbReference>
<dbReference type="RefSeq" id="WP_073067309.1">
    <property type="nucleotide sequence ID" value="NZ_FQUS01000022.1"/>
</dbReference>
<keyword evidence="8 9" id="KW-0472">Membrane</keyword>
<dbReference type="GO" id="GO:0016020">
    <property type="term" value="C:membrane"/>
    <property type="evidence" value="ECO:0007669"/>
    <property type="project" value="UniProtKB-SubCell"/>
</dbReference>
<dbReference type="SUPFAM" id="SSF103473">
    <property type="entry name" value="MFS general substrate transporter"/>
    <property type="match status" value="1"/>
</dbReference>
<evidence type="ECO:0000313" key="10">
    <source>
        <dbReference type="EMBL" id="SHG24404.1"/>
    </source>
</evidence>
<evidence type="ECO:0000256" key="4">
    <source>
        <dbReference type="ARBA" id="ARBA00022692"/>
    </source>
</evidence>
<dbReference type="InterPro" id="IPR016024">
    <property type="entry name" value="ARM-type_fold"/>
</dbReference>
<dbReference type="Proteomes" id="UP000184041">
    <property type="component" value="Unassembled WGS sequence"/>
</dbReference>
<feature type="transmembrane region" description="Helical" evidence="9">
    <location>
        <begin position="80"/>
        <end position="102"/>
    </location>
</feature>
<keyword evidence="7 9" id="KW-1133">Transmembrane helix</keyword>
<dbReference type="EMBL" id="FQUS01000022">
    <property type="protein sequence ID" value="SHG24404.1"/>
    <property type="molecule type" value="Genomic_DNA"/>
</dbReference>
<feature type="transmembrane region" description="Helical" evidence="9">
    <location>
        <begin position="276"/>
        <end position="296"/>
    </location>
</feature>
<organism evidence="10 11">
    <name type="scientific">Fodinibius roseus</name>
    <dbReference type="NCBI Taxonomy" id="1194090"/>
    <lineage>
        <taxon>Bacteria</taxon>
        <taxon>Pseudomonadati</taxon>
        <taxon>Balneolota</taxon>
        <taxon>Balneolia</taxon>
        <taxon>Balneolales</taxon>
        <taxon>Balneolaceae</taxon>
        <taxon>Fodinibius</taxon>
    </lineage>
</organism>
<feature type="transmembrane region" description="Helical" evidence="9">
    <location>
        <begin position="364"/>
        <end position="387"/>
    </location>
</feature>
<evidence type="ECO:0000256" key="2">
    <source>
        <dbReference type="ARBA" id="ARBA00007127"/>
    </source>
</evidence>
<gene>
    <name evidence="10" type="ORF">SAMN05443144_12262</name>
</gene>
<feature type="transmembrane region" description="Helical" evidence="9">
    <location>
        <begin position="109"/>
        <end position="132"/>
    </location>
</feature>
<dbReference type="InterPro" id="IPR036259">
    <property type="entry name" value="MFS_trans_sf"/>
</dbReference>
<keyword evidence="3 9" id="KW-0813">Transport</keyword>
<keyword evidence="4 9" id="KW-0812">Transmembrane</keyword>
<evidence type="ECO:0000256" key="5">
    <source>
        <dbReference type="ARBA" id="ARBA00022741"/>
    </source>
</evidence>
<dbReference type="Gene3D" id="1.25.10.10">
    <property type="entry name" value="Leucine-rich Repeat Variant"/>
    <property type="match status" value="1"/>
</dbReference>
<accession>A0A1M5I7S1</accession>
<dbReference type="AlphaFoldDB" id="A0A1M5I7S1"/>